<feature type="region of interest" description="Disordered" evidence="1">
    <location>
        <begin position="276"/>
        <end position="297"/>
    </location>
</feature>
<dbReference type="AlphaFoldDB" id="A0A1Q9E0Q3"/>
<comment type="caution">
    <text evidence="2">The sequence shown here is derived from an EMBL/GenBank/DDBJ whole genome shotgun (WGS) entry which is preliminary data.</text>
</comment>
<evidence type="ECO:0000313" key="3">
    <source>
        <dbReference type="Proteomes" id="UP000186817"/>
    </source>
</evidence>
<sequence>MLSDMLYVGKIPSGIEEGITVLLPKIPSPLEWGETRPITLSSTFLKWAAQLLLSRAGDQLREGGEGLQWARKGRQGVELVTTLRRVVQMSKDWGVPVWIVKLDIRKGEKVACQPNGAIISALASPITFGDQAVAIVGEMARRARAAFAKHKRVLKARTSIRPRLIAYDTLVRNAALYAAESWPAHAQVLRGANAVQLLHLREMLHLRRGAAESWQEWHVRTLRMARVHLHREQKERWSTHILIRIWKLWGHLARGGEQVAAMLEWKNLRFWRAQQQLPSRPERTQKPNSFTREDEGATHWATDAAEEALALLTAAASMGENADVTE</sequence>
<organism evidence="2 3">
    <name type="scientific">Symbiodinium microadriaticum</name>
    <name type="common">Dinoflagellate</name>
    <name type="synonym">Zooxanthella microadriatica</name>
    <dbReference type="NCBI Taxonomy" id="2951"/>
    <lineage>
        <taxon>Eukaryota</taxon>
        <taxon>Sar</taxon>
        <taxon>Alveolata</taxon>
        <taxon>Dinophyceae</taxon>
        <taxon>Suessiales</taxon>
        <taxon>Symbiodiniaceae</taxon>
        <taxon>Symbiodinium</taxon>
    </lineage>
</organism>
<keyword evidence="3" id="KW-1185">Reference proteome</keyword>
<dbReference type="OrthoDB" id="8193815at2759"/>
<evidence type="ECO:0000313" key="2">
    <source>
        <dbReference type="EMBL" id="OLQ01001.1"/>
    </source>
</evidence>
<protein>
    <recommendedName>
        <fullName evidence="4">Reverse transcriptase domain-containing protein</fullName>
    </recommendedName>
</protein>
<dbReference type="Proteomes" id="UP000186817">
    <property type="component" value="Unassembled WGS sequence"/>
</dbReference>
<accession>A0A1Q9E0Q3</accession>
<reference evidence="2 3" key="1">
    <citation type="submission" date="2016-02" db="EMBL/GenBank/DDBJ databases">
        <title>Genome analysis of coral dinoflagellate symbionts highlights evolutionary adaptations to a symbiotic lifestyle.</title>
        <authorList>
            <person name="Aranda M."/>
            <person name="Li Y."/>
            <person name="Liew Y.J."/>
            <person name="Baumgarten S."/>
            <person name="Simakov O."/>
            <person name="Wilson M."/>
            <person name="Piel J."/>
            <person name="Ashoor H."/>
            <person name="Bougouffa S."/>
            <person name="Bajic V.B."/>
            <person name="Ryu T."/>
            <person name="Ravasi T."/>
            <person name="Bayer T."/>
            <person name="Micklem G."/>
            <person name="Kim H."/>
            <person name="Bhak J."/>
            <person name="Lajeunesse T.C."/>
            <person name="Voolstra C.R."/>
        </authorList>
    </citation>
    <scope>NUCLEOTIDE SEQUENCE [LARGE SCALE GENOMIC DNA]</scope>
    <source>
        <strain evidence="2 3">CCMP2467</strain>
    </source>
</reference>
<name>A0A1Q9E0Q3_SYMMI</name>
<evidence type="ECO:0000256" key="1">
    <source>
        <dbReference type="SAM" id="MobiDB-lite"/>
    </source>
</evidence>
<proteinExistence type="predicted"/>
<dbReference type="EMBL" id="LSRX01000308">
    <property type="protein sequence ID" value="OLQ01001.1"/>
    <property type="molecule type" value="Genomic_DNA"/>
</dbReference>
<evidence type="ECO:0008006" key="4">
    <source>
        <dbReference type="Google" id="ProtNLM"/>
    </source>
</evidence>
<feature type="compositionally biased region" description="Basic and acidic residues" evidence="1">
    <location>
        <begin position="280"/>
        <end position="297"/>
    </location>
</feature>
<gene>
    <name evidence="2" type="ORF">AK812_SmicGene16314</name>
</gene>